<dbReference type="AlphaFoldDB" id="A0A0L7K8I3"/>
<accession>A0A0L7K8I3</accession>
<dbReference type="PANTHER" id="PTHR13238">
    <property type="entry name" value="PROTEIN C21ORF59"/>
    <property type="match status" value="1"/>
</dbReference>
<organism evidence="2 3">
    <name type="scientific">Plasmodium falciparum (isolate HB3)</name>
    <dbReference type="NCBI Taxonomy" id="137071"/>
    <lineage>
        <taxon>Eukaryota</taxon>
        <taxon>Sar</taxon>
        <taxon>Alveolata</taxon>
        <taxon>Apicomplexa</taxon>
        <taxon>Aconoidasida</taxon>
        <taxon>Haemosporida</taxon>
        <taxon>Plasmodiidae</taxon>
        <taxon>Plasmodium</taxon>
        <taxon>Plasmodium (Laverania)</taxon>
    </lineage>
</organism>
<dbReference type="EMBL" id="CH671940">
    <property type="protein sequence ID" value="KOB59607.1"/>
    <property type="molecule type" value="Genomic_DNA"/>
</dbReference>
<evidence type="ECO:0000313" key="3">
    <source>
        <dbReference type="Proteomes" id="UP000054289"/>
    </source>
</evidence>
<reference evidence="2 3" key="1">
    <citation type="submission" date="2006-03" db="EMBL/GenBank/DDBJ databases">
        <title>Annotation of Plasmodium falciparum HB3.</title>
        <authorList>
            <consortium name="The Broad Institute Genome Sequencing Platform"/>
            <person name="Volkman S.K."/>
            <person name="Neafsey D.E."/>
            <person name="Dash A.P."/>
            <person name="Chitnis C.E."/>
            <person name="Hartl D.L."/>
            <person name="Young S.K."/>
            <person name="Zeng Q."/>
            <person name="Koehrsen M."/>
            <person name="Alvarado L."/>
            <person name="Berlin A."/>
            <person name="Borenstein D."/>
            <person name="Chapman S.B."/>
            <person name="Chen Z."/>
            <person name="Engels R."/>
            <person name="Freedman E."/>
            <person name="Gellesch M."/>
            <person name="Goldberg J."/>
            <person name="Griggs A."/>
            <person name="Gujja S."/>
            <person name="Heilman E.R."/>
            <person name="Heiman D.I."/>
            <person name="Howarth C."/>
            <person name="Jen D."/>
            <person name="Larson L."/>
            <person name="Mehta T."/>
            <person name="Neiman D."/>
            <person name="Park D."/>
            <person name="Pearson M."/>
            <person name="Roberts A."/>
            <person name="Saif S."/>
            <person name="Shea T."/>
            <person name="Shenoy N."/>
            <person name="Sisk P."/>
            <person name="Stolte C."/>
            <person name="Sykes S."/>
            <person name="Walk T."/>
            <person name="White J."/>
            <person name="Yandava C."/>
            <person name="Haas B."/>
            <person name="Henn M.R."/>
            <person name="Nusbaum C."/>
            <person name="Birren B."/>
        </authorList>
    </citation>
    <scope>NUCLEOTIDE SEQUENCE [LARGE SCALE GENOMIC DNA]</scope>
    <source>
        <strain evidence="2">HB3</strain>
    </source>
</reference>
<dbReference type="Proteomes" id="UP000054289">
    <property type="component" value="Unassembled WGS sequence"/>
</dbReference>
<dbReference type="Pfam" id="PF11069">
    <property type="entry name" value="CFAP298"/>
    <property type="match status" value="1"/>
</dbReference>
<dbReference type="OMA" id="YRKQEEW"/>
<proteinExistence type="inferred from homology"/>
<sequence>MVLIHAKGIEDNHQFLYETNVNILVEDLKKELTQVHNFQSKILKLCDASIELAKHGPLRPEGLRGLCEEVQIELYMHIHIFHHLFVKKKIYIYDLKIMNTEGYNPKDATNLDQYNFRTGIPPAKEEGKKLMEVVEHVKNELSIHRIEKNMTVNVNKLNEYLNLIIQALNSCYPSMESLPAYDPTRLIIEKDNPFNDQFVSTEMSLWWAGKEMNENLYLKNIIGVNEKTKLIVKVQPKKFGAPVREARVDHETYKAMLAYYYKKQKEEKEFEEDDDDSYLNSEWANPLSLQKQLHGNLNNIKWKP</sequence>
<reference evidence="3" key="2">
    <citation type="submission" date="2006-03" db="EMBL/GenBank/DDBJ databases">
        <title>The genome sequence of the Plasmodium falciparum HB3.</title>
        <authorList>
            <consortium name="The Broad Institute Genome Sequencing Platform"/>
            <person name="Birren B."/>
            <person name="Lander E."/>
            <person name="Galagan J."/>
            <person name="Nusbaum C."/>
            <person name="Devon K."/>
            <person name="Henn M."/>
            <person name="Jaffe D."/>
            <person name="Butler J."/>
            <person name="Alvarez P."/>
            <person name="Gnerre S."/>
            <person name="Grabherr M."/>
            <person name="Kleber M."/>
            <person name="Mauceli E."/>
            <person name="Brockman W."/>
            <person name="MacCallum I.A."/>
            <person name="Rounsley S."/>
            <person name="Young S."/>
            <person name="LaButti K."/>
            <person name="Pushparaj V."/>
            <person name="DeCaprio D."/>
            <person name="Crawford M."/>
            <person name="Koehrsen M."/>
            <person name="Engels R."/>
            <person name="Montgomery P."/>
            <person name="Pearson M."/>
            <person name="Howarth C."/>
            <person name="Larson L."/>
            <person name="Luoma S."/>
            <person name="White J."/>
            <person name="Kodira C."/>
            <person name="Zeng Q."/>
            <person name="Oleary S."/>
            <person name="Yandava C."/>
            <person name="Alvarado L."/>
            <person name="Wirth D."/>
            <person name="Volkman S."/>
            <person name="Hartl D."/>
        </authorList>
    </citation>
    <scope>NUCLEOTIDE SEQUENCE [LARGE SCALE GENOMIC DNA]</scope>
</reference>
<comment type="similarity">
    <text evidence="1">Belongs to the CFAP298 family.</text>
</comment>
<name>A0A0L7K8I3_PLAFX</name>
<dbReference type="PANTHER" id="PTHR13238:SF0">
    <property type="entry name" value="CILIA- AND FLAGELLA-ASSOCIATED PROTEIN 298"/>
    <property type="match status" value="1"/>
</dbReference>
<evidence type="ECO:0000313" key="2">
    <source>
        <dbReference type="EMBL" id="KOB59607.1"/>
    </source>
</evidence>
<dbReference type="GO" id="GO:0003352">
    <property type="term" value="P:regulation of cilium movement"/>
    <property type="evidence" value="ECO:0007669"/>
    <property type="project" value="InterPro"/>
</dbReference>
<protein>
    <submittedName>
        <fullName evidence="2">Uncharacterized protein</fullName>
    </submittedName>
</protein>
<gene>
    <name evidence="2" type="ORF">PFHG_01366</name>
</gene>
<dbReference type="KEGG" id="pfh:PFHG_01366"/>
<dbReference type="OrthoDB" id="276065at2759"/>
<evidence type="ECO:0000256" key="1">
    <source>
        <dbReference type="ARBA" id="ARBA00009619"/>
    </source>
</evidence>
<dbReference type="InterPro" id="IPR021298">
    <property type="entry name" value="CFAP298"/>
</dbReference>